<feature type="region of interest" description="Disordered" evidence="1">
    <location>
        <begin position="423"/>
        <end position="444"/>
    </location>
</feature>
<protein>
    <submittedName>
        <fullName evidence="2">Uncharacterized protein</fullName>
    </submittedName>
</protein>
<dbReference type="AlphaFoldDB" id="A0AAN5IBB1"/>
<evidence type="ECO:0000313" key="3">
    <source>
        <dbReference type="Proteomes" id="UP001328107"/>
    </source>
</evidence>
<dbReference type="EMBL" id="BTRK01000006">
    <property type="protein sequence ID" value="GMR58349.1"/>
    <property type="molecule type" value="Genomic_DNA"/>
</dbReference>
<comment type="caution">
    <text evidence="2">The sequence shown here is derived from an EMBL/GenBank/DDBJ whole genome shotgun (WGS) entry which is preliminary data.</text>
</comment>
<accession>A0AAN5IBB1</accession>
<proteinExistence type="predicted"/>
<sequence>MIRIPSGSSNPSRTIIKATRRHHSQQAALSPTAVDALGGPSLLQLMSPNMSAQQLQNIQEAAIQMQLQQRKERRERQKRFQYTNVFGRTPFSDICEIAAANPHADARQLALQYSLPPTPPSPPPPAPLDLSSPFAASVQQPFDFSAFSSVPPSQLDQSSQVKATSPADLATLITLFPDLDWTSFVLNLKESIQKKQTPDEDHSPPKSPKYSPDILTSSPIDSSSSTPVNSNLLQNNNMSVDFAQANSLLHAMINNMKTANALSSLSATSSMPNLSNIGTSLQWPPNMPMLNTTANPNLGGLDLFAAANTFPTASLQMQQLMLNQQMALMRPRVNSALSSSNSSKISSPDPSISPETANKHRKRARTMAHKAEDAVAKLAAQAKYQRSSTLLHTLLAAGNNIENEKERREIAASALADQANGRLGMHKSSSTSSSPSTSKVNTITNGEFKPKLLIPEEDLPEICPADSPYRHHPKYLKKVDDELPAINVAEVMENFTLKEGEASSSSSASSSNSSLGDATMMAKLLNSFMDHVISDELAAA</sequence>
<dbReference type="Proteomes" id="UP001328107">
    <property type="component" value="Unassembled WGS sequence"/>
</dbReference>
<organism evidence="2 3">
    <name type="scientific">Pristionchus mayeri</name>
    <dbReference type="NCBI Taxonomy" id="1317129"/>
    <lineage>
        <taxon>Eukaryota</taxon>
        <taxon>Metazoa</taxon>
        <taxon>Ecdysozoa</taxon>
        <taxon>Nematoda</taxon>
        <taxon>Chromadorea</taxon>
        <taxon>Rhabditida</taxon>
        <taxon>Rhabditina</taxon>
        <taxon>Diplogasteromorpha</taxon>
        <taxon>Diplogasteroidea</taxon>
        <taxon>Neodiplogasteridae</taxon>
        <taxon>Pristionchus</taxon>
    </lineage>
</organism>
<evidence type="ECO:0000313" key="2">
    <source>
        <dbReference type="EMBL" id="GMR58349.1"/>
    </source>
</evidence>
<feature type="compositionally biased region" description="Basic and acidic residues" evidence="1">
    <location>
        <begin position="194"/>
        <end position="204"/>
    </location>
</feature>
<feature type="region of interest" description="Disordered" evidence="1">
    <location>
        <begin position="194"/>
        <end position="231"/>
    </location>
</feature>
<feature type="compositionally biased region" description="Pro residues" evidence="1">
    <location>
        <begin position="116"/>
        <end position="127"/>
    </location>
</feature>
<reference evidence="3" key="1">
    <citation type="submission" date="2022-10" db="EMBL/GenBank/DDBJ databases">
        <title>Genome assembly of Pristionchus species.</title>
        <authorList>
            <person name="Yoshida K."/>
            <person name="Sommer R.J."/>
        </authorList>
    </citation>
    <scope>NUCLEOTIDE SEQUENCE [LARGE SCALE GENOMIC DNA]</scope>
    <source>
        <strain evidence="3">RS5460</strain>
    </source>
</reference>
<feature type="region of interest" description="Disordered" evidence="1">
    <location>
        <begin position="336"/>
        <end position="359"/>
    </location>
</feature>
<gene>
    <name evidence="2" type="ORF">PMAYCL1PPCAC_28544</name>
</gene>
<name>A0AAN5IBB1_9BILA</name>
<keyword evidence="3" id="KW-1185">Reference proteome</keyword>
<feature type="compositionally biased region" description="Low complexity" evidence="1">
    <location>
        <begin position="336"/>
        <end position="354"/>
    </location>
</feature>
<feature type="compositionally biased region" description="Low complexity" evidence="1">
    <location>
        <begin position="428"/>
        <end position="438"/>
    </location>
</feature>
<feature type="compositionally biased region" description="Low complexity" evidence="1">
    <location>
        <begin position="211"/>
        <end position="231"/>
    </location>
</feature>
<feature type="region of interest" description="Disordered" evidence="1">
    <location>
        <begin position="113"/>
        <end position="133"/>
    </location>
</feature>
<evidence type="ECO:0000256" key="1">
    <source>
        <dbReference type="SAM" id="MobiDB-lite"/>
    </source>
</evidence>